<dbReference type="InterPro" id="IPR050923">
    <property type="entry name" value="Cell_Proc_Reg/RNA_Proc"/>
</dbReference>
<dbReference type="STRING" id="394096.DB31_4750"/>
<dbReference type="CDD" id="cd00060">
    <property type="entry name" value="FHA"/>
    <property type="match status" value="1"/>
</dbReference>
<dbReference type="EMBL" id="JMCB01000028">
    <property type="protein sequence ID" value="KFE60837.1"/>
    <property type="molecule type" value="Genomic_DNA"/>
</dbReference>
<name>A0A085VZH4_9BACT</name>
<dbReference type="Gene3D" id="2.60.200.20">
    <property type="match status" value="1"/>
</dbReference>
<dbReference type="PATRIC" id="fig|394096.3.peg.8481"/>
<dbReference type="Pfam" id="PF00498">
    <property type="entry name" value="FHA"/>
    <property type="match status" value="1"/>
</dbReference>
<protein>
    <submittedName>
        <fullName evidence="2">FHA domain protein</fullName>
    </submittedName>
</protein>
<reference evidence="2 3" key="1">
    <citation type="submission" date="2014-04" db="EMBL/GenBank/DDBJ databases">
        <title>Genome assembly of Hyalangium minutum DSM 14724.</title>
        <authorList>
            <person name="Sharma G."/>
            <person name="Subramanian S."/>
        </authorList>
    </citation>
    <scope>NUCLEOTIDE SEQUENCE [LARGE SCALE GENOMIC DNA]</scope>
    <source>
        <strain evidence="2 3">DSM 14724</strain>
    </source>
</reference>
<accession>A0A085VZH4</accession>
<dbReference type="PROSITE" id="PS50006">
    <property type="entry name" value="FHA_DOMAIN"/>
    <property type="match status" value="1"/>
</dbReference>
<feature type="domain" description="FHA" evidence="1">
    <location>
        <begin position="82"/>
        <end position="133"/>
    </location>
</feature>
<keyword evidence="3" id="KW-1185">Reference proteome</keyword>
<dbReference type="InterPro" id="IPR000253">
    <property type="entry name" value="FHA_dom"/>
</dbReference>
<dbReference type="Proteomes" id="UP000028725">
    <property type="component" value="Unassembled WGS sequence"/>
</dbReference>
<organism evidence="2 3">
    <name type="scientific">Hyalangium minutum</name>
    <dbReference type="NCBI Taxonomy" id="394096"/>
    <lineage>
        <taxon>Bacteria</taxon>
        <taxon>Pseudomonadati</taxon>
        <taxon>Myxococcota</taxon>
        <taxon>Myxococcia</taxon>
        <taxon>Myxococcales</taxon>
        <taxon>Cystobacterineae</taxon>
        <taxon>Archangiaceae</taxon>
        <taxon>Hyalangium</taxon>
    </lineage>
</organism>
<evidence type="ECO:0000259" key="1">
    <source>
        <dbReference type="PROSITE" id="PS50006"/>
    </source>
</evidence>
<sequence>MQQLRPFAEAPLEAFRAASGPVALIQQPPEPVLQQVALQLEQARTVMMVSRTRLAERLLTMLQGFQHLEVHLLQPRVDGEEFTVGRMDTCMLMVKDPSVSKLHARLRWSESLGGCLVRDAGSMNGTFVNAVLLAPHQDHQLRDGDALSFGDAQFLYLHTDTLHAHLRLIQDPV</sequence>
<proteinExistence type="predicted"/>
<dbReference type="PANTHER" id="PTHR23308">
    <property type="entry name" value="NUCLEAR INHIBITOR OF PROTEIN PHOSPHATASE-1"/>
    <property type="match status" value="1"/>
</dbReference>
<evidence type="ECO:0000313" key="2">
    <source>
        <dbReference type="EMBL" id="KFE60837.1"/>
    </source>
</evidence>
<dbReference type="SMART" id="SM00240">
    <property type="entry name" value="FHA"/>
    <property type="match status" value="1"/>
</dbReference>
<comment type="caution">
    <text evidence="2">The sequence shown here is derived from an EMBL/GenBank/DDBJ whole genome shotgun (WGS) entry which is preliminary data.</text>
</comment>
<gene>
    <name evidence="2" type="ORF">DB31_4750</name>
</gene>
<dbReference type="SUPFAM" id="SSF49879">
    <property type="entry name" value="SMAD/FHA domain"/>
    <property type="match status" value="1"/>
</dbReference>
<dbReference type="AlphaFoldDB" id="A0A085VZH4"/>
<evidence type="ECO:0000313" key="3">
    <source>
        <dbReference type="Proteomes" id="UP000028725"/>
    </source>
</evidence>
<dbReference type="InterPro" id="IPR008984">
    <property type="entry name" value="SMAD_FHA_dom_sf"/>
</dbReference>